<dbReference type="AlphaFoldDB" id="U2ZIP6"/>
<organism evidence="5 6">
    <name type="scientific">Vibrio proteolyticus NBRC 13287</name>
    <dbReference type="NCBI Taxonomy" id="1219065"/>
    <lineage>
        <taxon>Bacteria</taxon>
        <taxon>Pseudomonadati</taxon>
        <taxon>Pseudomonadota</taxon>
        <taxon>Gammaproteobacteria</taxon>
        <taxon>Vibrionales</taxon>
        <taxon>Vibrionaceae</taxon>
        <taxon>Vibrio</taxon>
    </lineage>
</organism>
<keyword evidence="3" id="KW-1133">Transmembrane helix</keyword>
<dbReference type="eggNOG" id="COG0739">
    <property type="taxonomic scope" value="Bacteria"/>
</dbReference>
<dbReference type="Gene3D" id="2.70.70.10">
    <property type="entry name" value="Glucose Permease (Domain IIA)"/>
    <property type="match status" value="1"/>
</dbReference>
<dbReference type="InterPro" id="IPR016047">
    <property type="entry name" value="M23ase_b-sheet_dom"/>
</dbReference>
<proteinExistence type="predicted"/>
<evidence type="ECO:0000259" key="4">
    <source>
        <dbReference type="Pfam" id="PF01551"/>
    </source>
</evidence>
<evidence type="ECO:0000256" key="2">
    <source>
        <dbReference type="SAM" id="MobiDB-lite"/>
    </source>
</evidence>
<evidence type="ECO:0000313" key="6">
    <source>
        <dbReference type="Proteomes" id="UP000016570"/>
    </source>
</evidence>
<keyword evidence="6" id="KW-1185">Reference proteome</keyword>
<evidence type="ECO:0000256" key="3">
    <source>
        <dbReference type="SAM" id="Phobius"/>
    </source>
</evidence>
<keyword evidence="3" id="KW-0472">Membrane</keyword>
<dbReference type="InterPro" id="IPR050570">
    <property type="entry name" value="Cell_wall_metabolism_enzyme"/>
</dbReference>
<evidence type="ECO:0000256" key="1">
    <source>
        <dbReference type="ARBA" id="ARBA00022729"/>
    </source>
</evidence>
<dbReference type="InterPro" id="IPR011055">
    <property type="entry name" value="Dup_hybrid_motif"/>
</dbReference>
<sequence length="334" mass="36849">MSQRITISIPTPSGDRSFYLSKKGLITSGLVAAGLLSFSLLSGSALLYLYTQKHQLESALIKQQTQVTYLTQLNSEQQDETHALSQELETKRNQLQLLGRRVYDVESVLGLASDSQPEDEDSLEQRLDAAAIDSAVRATLFRMIPNDTPLSYNRVSSEFGSRINPISGKRHTHAGIDLTCNMGEAVYAPADGVVESARPSAQGYGHYLTLQHAFGFSSSYAHLKAFKVRAGQFVSKGDLIAECGNSGNSTGPHLHYEVRFLGRPLNPHNLMSWTPENFESLFKAEKHVKWASLVDQVNQVVKLQVALTQHPYPNESVRTASNDEHRDANSPSPH</sequence>
<dbReference type="FunFam" id="2.70.70.10:FF:000006">
    <property type="entry name" value="M23 family peptidase"/>
    <property type="match status" value="1"/>
</dbReference>
<dbReference type="Proteomes" id="UP000016570">
    <property type="component" value="Unassembled WGS sequence"/>
</dbReference>
<protein>
    <recommendedName>
        <fullName evidence="4">M23ase beta-sheet core domain-containing protein</fullName>
    </recommendedName>
</protein>
<dbReference type="EMBL" id="BATJ01000009">
    <property type="protein sequence ID" value="GAD67641.1"/>
    <property type="molecule type" value="Genomic_DNA"/>
</dbReference>
<name>U2ZIP6_VIBPR</name>
<feature type="region of interest" description="Disordered" evidence="2">
    <location>
        <begin position="312"/>
        <end position="334"/>
    </location>
</feature>
<reference evidence="5 6" key="1">
    <citation type="submission" date="2013-09" db="EMBL/GenBank/DDBJ databases">
        <title>Whole genome shotgun sequence of Vibrio proteolyticus NBRC 13287.</title>
        <authorList>
            <person name="Isaki S."/>
            <person name="Hosoyama A."/>
            <person name="Numata M."/>
            <person name="Hashimoto M."/>
            <person name="Hosoyama Y."/>
            <person name="Tsuchikane K."/>
            <person name="Noguchi M."/>
            <person name="Hirakata S."/>
            <person name="Ichikawa N."/>
            <person name="Ohji S."/>
            <person name="Yamazoe A."/>
            <person name="Fujita N."/>
        </authorList>
    </citation>
    <scope>NUCLEOTIDE SEQUENCE [LARGE SCALE GENOMIC DNA]</scope>
    <source>
        <strain evidence="5 6">NBRC 13287</strain>
    </source>
</reference>
<keyword evidence="1" id="KW-0732">Signal</keyword>
<dbReference type="RefSeq" id="WP_021705612.1">
    <property type="nucleotide sequence ID" value="NZ_BATJ01000009.1"/>
</dbReference>
<feature type="domain" description="M23ase beta-sheet core" evidence="4">
    <location>
        <begin position="172"/>
        <end position="267"/>
    </location>
</feature>
<dbReference type="CDD" id="cd12797">
    <property type="entry name" value="M23_peptidase"/>
    <property type="match status" value="1"/>
</dbReference>
<feature type="transmembrane region" description="Helical" evidence="3">
    <location>
        <begin position="25"/>
        <end position="50"/>
    </location>
</feature>
<dbReference type="PANTHER" id="PTHR21666:SF289">
    <property type="entry name" value="L-ALA--D-GLU ENDOPEPTIDASE"/>
    <property type="match status" value="1"/>
</dbReference>
<gene>
    <name evidence="5" type="ORF">VPR01S_09_00150</name>
</gene>
<evidence type="ECO:0000313" key="5">
    <source>
        <dbReference type="EMBL" id="GAD67641.1"/>
    </source>
</evidence>
<dbReference type="STRING" id="1219065.VPR01S_09_00150"/>
<dbReference type="SUPFAM" id="SSF51261">
    <property type="entry name" value="Duplicated hybrid motif"/>
    <property type="match status" value="1"/>
</dbReference>
<dbReference type="PANTHER" id="PTHR21666">
    <property type="entry name" value="PEPTIDASE-RELATED"/>
    <property type="match status" value="1"/>
</dbReference>
<accession>U2ZIP6</accession>
<comment type="caution">
    <text evidence="5">The sequence shown here is derived from an EMBL/GenBank/DDBJ whole genome shotgun (WGS) entry which is preliminary data.</text>
</comment>
<keyword evidence="3" id="KW-0812">Transmembrane</keyword>
<dbReference type="Pfam" id="PF01551">
    <property type="entry name" value="Peptidase_M23"/>
    <property type="match status" value="1"/>
</dbReference>
<dbReference type="GO" id="GO:0004222">
    <property type="term" value="F:metalloendopeptidase activity"/>
    <property type="evidence" value="ECO:0007669"/>
    <property type="project" value="TreeGrafter"/>
</dbReference>